<feature type="domain" description="Large ribosomal subunit protein bL12 C-terminal" evidence="5">
    <location>
        <begin position="59"/>
        <end position="128"/>
    </location>
</feature>
<keyword evidence="2 4" id="KW-0689">Ribosomal protein</keyword>
<keyword evidence="3 4" id="KW-0687">Ribonucleoprotein</keyword>
<evidence type="ECO:0000313" key="8">
    <source>
        <dbReference type="Proteomes" id="UP000320078"/>
    </source>
</evidence>
<reference evidence="7 8" key="1">
    <citation type="submission" date="2019-06" db="EMBL/GenBank/DDBJ databases">
        <title>Draft Genome Sequence of Candidatus Phytoplasma pini-Related Strain MDPP: A Resource for Comparative Genomics of Gymnosperm-infecting Phytoplasmas.</title>
        <authorList>
            <person name="Cai W."/>
            <person name="Costanzo S."/>
            <person name="Shao J."/>
            <person name="Zhao Y."/>
            <person name="Davis R."/>
        </authorList>
    </citation>
    <scope>NUCLEOTIDE SEQUENCE [LARGE SCALE GENOMIC DNA]</scope>
    <source>
        <strain evidence="7 8">MDPP</strain>
    </source>
</reference>
<dbReference type="OrthoDB" id="9811748at2"/>
<dbReference type="InterPro" id="IPR014719">
    <property type="entry name" value="Ribosomal_bL12_C/ClpS-like"/>
</dbReference>
<dbReference type="GO" id="GO:0003735">
    <property type="term" value="F:structural constituent of ribosome"/>
    <property type="evidence" value="ECO:0007669"/>
    <property type="project" value="InterPro"/>
</dbReference>
<proteinExistence type="inferred from homology"/>
<dbReference type="NCBIfam" id="TIGR00855">
    <property type="entry name" value="L12"/>
    <property type="match status" value="1"/>
</dbReference>
<dbReference type="InterPro" id="IPR000206">
    <property type="entry name" value="Ribosomal_bL12"/>
</dbReference>
<evidence type="ECO:0000256" key="3">
    <source>
        <dbReference type="ARBA" id="ARBA00023274"/>
    </source>
</evidence>
<evidence type="ECO:0000259" key="5">
    <source>
        <dbReference type="Pfam" id="PF00542"/>
    </source>
</evidence>
<dbReference type="SUPFAM" id="SSF54736">
    <property type="entry name" value="ClpS-like"/>
    <property type="match status" value="1"/>
</dbReference>
<dbReference type="GO" id="GO:1990904">
    <property type="term" value="C:ribonucleoprotein complex"/>
    <property type="evidence" value="ECO:0007669"/>
    <property type="project" value="UniProtKB-KW"/>
</dbReference>
<dbReference type="InterPro" id="IPR008932">
    <property type="entry name" value="Ribosomal_bL12_oligo"/>
</dbReference>
<dbReference type="Pfam" id="PF00542">
    <property type="entry name" value="Ribosomal_L12"/>
    <property type="match status" value="1"/>
</dbReference>
<accession>A0A559KJJ1</accession>
<dbReference type="InterPro" id="IPR036235">
    <property type="entry name" value="Ribosomal_bL12_oligo_N_sf"/>
</dbReference>
<evidence type="ECO:0000259" key="6">
    <source>
        <dbReference type="Pfam" id="PF16320"/>
    </source>
</evidence>
<evidence type="ECO:0000313" key="7">
    <source>
        <dbReference type="EMBL" id="TVY12296.1"/>
    </source>
</evidence>
<comment type="similarity">
    <text evidence="1 4">Belongs to the bacterial ribosomal protein bL12 family.</text>
</comment>
<dbReference type="Proteomes" id="UP000320078">
    <property type="component" value="Unassembled WGS sequence"/>
</dbReference>
<dbReference type="GO" id="GO:0006412">
    <property type="term" value="P:translation"/>
    <property type="evidence" value="ECO:0007669"/>
    <property type="project" value="UniProtKB-UniRule"/>
</dbReference>
<organism evidence="7 8">
    <name type="scientific">Candidatus Phytoplasma pini</name>
    <dbReference type="NCBI Taxonomy" id="267362"/>
    <lineage>
        <taxon>Bacteria</taxon>
        <taxon>Bacillati</taxon>
        <taxon>Mycoplasmatota</taxon>
        <taxon>Mollicutes</taxon>
        <taxon>Acholeplasmatales</taxon>
        <taxon>Acholeplasmataceae</taxon>
        <taxon>Candidatus Phytoplasma</taxon>
    </lineage>
</organism>
<dbReference type="GO" id="GO:0003729">
    <property type="term" value="F:mRNA binding"/>
    <property type="evidence" value="ECO:0007669"/>
    <property type="project" value="TreeGrafter"/>
</dbReference>
<dbReference type="GO" id="GO:0005840">
    <property type="term" value="C:ribosome"/>
    <property type="evidence" value="ECO:0007669"/>
    <property type="project" value="UniProtKB-KW"/>
</dbReference>
<dbReference type="Pfam" id="PF16320">
    <property type="entry name" value="Ribosomal_L12_N"/>
    <property type="match status" value="1"/>
</dbReference>
<dbReference type="SUPFAM" id="SSF48300">
    <property type="entry name" value="Ribosomal protein L7/12, oligomerisation (N-terminal) domain"/>
    <property type="match status" value="1"/>
</dbReference>
<evidence type="ECO:0000256" key="1">
    <source>
        <dbReference type="ARBA" id="ARBA00007197"/>
    </source>
</evidence>
<feature type="domain" description="Large ribosomal subunit protein bL12 oligomerization" evidence="6">
    <location>
        <begin position="5"/>
        <end position="35"/>
    </location>
</feature>
<dbReference type="Gene3D" id="3.30.1390.10">
    <property type="match status" value="1"/>
</dbReference>
<name>A0A559KJJ1_9MOLU</name>
<dbReference type="RefSeq" id="WP_144658326.1">
    <property type="nucleotide sequence ID" value="NZ_VIAE01000003.1"/>
</dbReference>
<dbReference type="PANTHER" id="PTHR45987:SF4">
    <property type="entry name" value="LARGE RIBOSOMAL SUBUNIT PROTEIN BL12M"/>
    <property type="match status" value="1"/>
</dbReference>
<dbReference type="HAMAP" id="MF_00368">
    <property type="entry name" value="Ribosomal_bL12"/>
    <property type="match status" value="1"/>
</dbReference>
<comment type="caution">
    <text evidence="7">The sequence shown here is derived from an EMBL/GenBank/DDBJ whole genome shotgun (WGS) entry which is preliminary data.</text>
</comment>
<evidence type="ECO:0000256" key="4">
    <source>
        <dbReference type="HAMAP-Rule" id="MF_00368"/>
    </source>
</evidence>
<dbReference type="PANTHER" id="PTHR45987">
    <property type="entry name" value="39S RIBOSOMAL PROTEIN L12"/>
    <property type="match status" value="1"/>
</dbReference>
<dbReference type="GO" id="GO:0005737">
    <property type="term" value="C:cytoplasm"/>
    <property type="evidence" value="ECO:0007669"/>
    <property type="project" value="UniProtKB-ARBA"/>
</dbReference>
<comment type="subunit">
    <text evidence="4">Homodimer. Part of the ribosomal stalk of the 50S ribosomal subunit. Forms a multimeric L10(L12)X complex, where L10 forms an elongated spine to which 2 to 4 L12 dimers bind in a sequential fashion. Binds GTP-bound translation factors.</text>
</comment>
<gene>
    <name evidence="4 7" type="primary">rplL</name>
    <name evidence="7" type="ORF">MDPP_00176</name>
</gene>
<sequence length="128" mass="14670">MAKITKKDFIESLREMTLLDIKELLDGLKEEFGIDPTNFVATVSQNLETKEEQEEQTEFKVILKKINGSRAQVIKEIAEITKKSLLESKQIIDDLSNGDVLIKENMNKKDAEYIKQKLESLDAVIELK</sequence>
<evidence type="ECO:0000256" key="2">
    <source>
        <dbReference type="ARBA" id="ARBA00022980"/>
    </source>
</evidence>
<keyword evidence="8" id="KW-1185">Reference proteome</keyword>
<comment type="function">
    <text evidence="4">Forms part of the ribosomal stalk which helps the ribosome interact with GTP-bound translation factors. Is thus essential for accurate translation.</text>
</comment>
<dbReference type="AlphaFoldDB" id="A0A559KJJ1"/>
<protein>
    <recommendedName>
        <fullName evidence="4">Large ribosomal subunit protein bL12</fullName>
    </recommendedName>
</protein>
<dbReference type="InterPro" id="IPR013823">
    <property type="entry name" value="Ribosomal_bL12_C"/>
</dbReference>
<dbReference type="EMBL" id="VIAE01000003">
    <property type="protein sequence ID" value="TVY12296.1"/>
    <property type="molecule type" value="Genomic_DNA"/>
</dbReference>
<dbReference type="Gene3D" id="1.20.5.710">
    <property type="entry name" value="Single helix bin"/>
    <property type="match status" value="1"/>
</dbReference>